<accession>A0ABN4EH81</accession>
<dbReference type="Gene3D" id="3.10.180.10">
    <property type="entry name" value="2,3-Dihydroxybiphenyl 1,2-Dioxygenase, domain 1"/>
    <property type="match status" value="1"/>
</dbReference>
<gene>
    <name evidence="2" type="ORF">CulFRC11_1532</name>
</gene>
<evidence type="ECO:0000259" key="1">
    <source>
        <dbReference type="PROSITE" id="PS51819"/>
    </source>
</evidence>
<dbReference type="Pfam" id="PF00903">
    <property type="entry name" value="Glyoxalase"/>
    <property type="match status" value="1"/>
</dbReference>
<keyword evidence="3" id="KW-1185">Reference proteome</keyword>
<dbReference type="SUPFAM" id="SSF54593">
    <property type="entry name" value="Glyoxalase/Bleomycin resistance protein/Dihydroxybiphenyl dioxygenase"/>
    <property type="match status" value="1"/>
</dbReference>
<evidence type="ECO:0000313" key="3">
    <source>
        <dbReference type="Proteomes" id="UP000029910"/>
    </source>
</evidence>
<dbReference type="PANTHER" id="PTHR36503:SF3">
    <property type="entry name" value="BLR0126 PROTEIN"/>
    <property type="match status" value="1"/>
</dbReference>
<dbReference type="InterPro" id="IPR029068">
    <property type="entry name" value="Glyas_Bleomycin-R_OHBP_Dase"/>
</dbReference>
<reference evidence="2 3" key="1">
    <citation type="journal article" date="2015" name="Genome Announc.">
        <title>Genome Sequence of Corynebacterium ulcerans Strain FRC11.</title>
        <authorList>
            <person name="Benevides Lde J."/>
            <person name="Viana M.V."/>
            <person name="Mariano D.C."/>
            <person name="Rocha Fde S."/>
            <person name="Bagano P.C."/>
            <person name="Folador E.L."/>
            <person name="Pereira F.L."/>
            <person name="Dorella F.A."/>
            <person name="Leal C.A."/>
            <person name="Carvalho A.F."/>
            <person name="Soares Sde C."/>
            <person name="Carneiro A."/>
            <person name="Ramos R."/>
            <person name="Badell-Ocando E."/>
            <person name="Guiso N."/>
            <person name="Silva A."/>
            <person name="Figueiredo H."/>
            <person name="Azevedo V."/>
            <person name="Guimaraes L.C."/>
        </authorList>
    </citation>
    <scope>NUCLEOTIDE SEQUENCE [LARGE SCALE GENOMIC DNA]</scope>
    <source>
        <strain evidence="3">FRC0011</strain>
    </source>
</reference>
<dbReference type="InterPro" id="IPR037523">
    <property type="entry name" value="VOC_core"/>
</dbReference>
<proteinExistence type="predicted"/>
<evidence type="ECO:0000313" key="2">
    <source>
        <dbReference type="EMBL" id="AIU33101.1"/>
    </source>
</evidence>
<sequence>MTLGQSFTVKAMSITPDRDIYPMPMFVTLAVQDFQRSEAFFHAAGFITLATVPDPQGNPMVVHLRRLRNQDLLLVLQENTEPKAHSATPATIQVTFSTHGEDLDELALCLEAAASGCAEVGKPHDTQWFSRDLAVTDPDGHRIIFTQQREEDAAEAARWSETFS</sequence>
<dbReference type="InterPro" id="IPR004360">
    <property type="entry name" value="Glyas_Fos-R_dOase_dom"/>
</dbReference>
<dbReference type="CDD" id="cd06587">
    <property type="entry name" value="VOC"/>
    <property type="match status" value="1"/>
</dbReference>
<dbReference type="EMBL" id="CP009622">
    <property type="protein sequence ID" value="AIU33101.1"/>
    <property type="molecule type" value="Genomic_DNA"/>
</dbReference>
<name>A0ABN4EH81_9CORY</name>
<dbReference type="Proteomes" id="UP000029910">
    <property type="component" value="Chromosome"/>
</dbReference>
<dbReference type="PANTHER" id="PTHR36503">
    <property type="entry name" value="BLR2520 PROTEIN"/>
    <property type="match status" value="1"/>
</dbReference>
<organism evidence="2 3">
    <name type="scientific">Corynebacterium ramonii</name>
    <dbReference type="NCBI Taxonomy" id="3026968"/>
    <lineage>
        <taxon>Bacteria</taxon>
        <taxon>Bacillati</taxon>
        <taxon>Actinomycetota</taxon>
        <taxon>Actinomycetes</taxon>
        <taxon>Mycobacteriales</taxon>
        <taxon>Corynebacteriaceae</taxon>
        <taxon>Corynebacterium</taxon>
    </lineage>
</organism>
<feature type="domain" description="VOC" evidence="1">
    <location>
        <begin position="23"/>
        <end position="148"/>
    </location>
</feature>
<protein>
    <submittedName>
        <fullName evidence="2">Glyoxalase</fullName>
    </submittedName>
</protein>
<dbReference type="PROSITE" id="PS51819">
    <property type="entry name" value="VOC"/>
    <property type="match status" value="1"/>
</dbReference>